<evidence type="ECO:0000256" key="2">
    <source>
        <dbReference type="ARBA" id="ARBA00022741"/>
    </source>
</evidence>
<comment type="similarity">
    <text evidence="6 7">Belongs to the ClpX chaperone family.</text>
</comment>
<dbReference type="SUPFAM" id="SSF52540">
    <property type="entry name" value="P-loop containing nucleoside triphosphate hydrolases"/>
    <property type="match status" value="1"/>
</dbReference>
<dbReference type="SMART" id="SM00382">
    <property type="entry name" value="AAA"/>
    <property type="match status" value="1"/>
</dbReference>
<dbReference type="PANTHER" id="PTHR48102">
    <property type="entry name" value="ATP-DEPENDENT CLP PROTEASE ATP-BINDING SUBUNIT CLPX-LIKE, MITOCHONDRIAL-RELATED"/>
    <property type="match status" value="1"/>
</dbReference>
<keyword evidence="5 6" id="KW-0143">Chaperone</keyword>
<dbReference type="GO" id="GO:0005524">
    <property type="term" value="F:ATP binding"/>
    <property type="evidence" value="ECO:0007669"/>
    <property type="project" value="UniProtKB-UniRule"/>
</dbReference>
<comment type="caution">
    <text evidence="9">The sequence shown here is derived from an EMBL/GenBank/DDBJ whole genome shotgun (WGS) entry which is preliminary data.</text>
</comment>
<reference evidence="9 10" key="1">
    <citation type="submission" date="2017-09" db="EMBL/GenBank/DDBJ databases">
        <title>Reassesment of A. cryaerophilus.</title>
        <authorList>
            <person name="Perez-Cataluna A."/>
            <person name="Collado L."/>
            <person name="Salgado O."/>
            <person name="Lefinanco V."/>
            <person name="Figueras M.J."/>
        </authorList>
    </citation>
    <scope>NUCLEOTIDE SEQUENCE [LARGE SCALE GENOMIC DNA]</scope>
    <source>
        <strain evidence="9 10">LMG 10210</strain>
    </source>
</reference>
<dbReference type="Gene3D" id="3.40.50.300">
    <property type="entry name" value="P-loop containing nucleotide triphosphate hydrolases"/>
    <property type="match status" value="1"/>
</dbReference>
<feature type="domain" description="ClpX-type ZB" evidence="8">
    <location>
        <begin position="1"/>
        <end position="47"/>
    </location>
</feature>
<dbReference type="CDD" id="cd19497">
    <property type="entry name" value="RecA-like_ClpX"/>
    <property type="match status" value="1"/>
</dbReference>
<sequence length="406" mass="44688">MSKLICDFCGATDTKANPVITGDNACICKACVGAAYDIMSGDFVDGETNSKPKKVENIKIKTPAELKKILDEYVIGQERAKKVLSVAVYNHYKRIFRKDELQGDIELNKSNVLLIGPTGSGKTLLAQTISKYLDVPLAIADATSLTEAGYVGDDVENVVTRLVQAAGGDIEKAQRGIIFIDEIDKIARMSENRSITRDVSGEGVQQALLKIIEGAVVNVPPKGGRKHPGQDSLQVDTTNILFICGGAFDGLEDIIKRKQGSNVLGFNQDKKSKVEQDKIISNVETDDLVKYGLIPELIGRLHMIATLNEITKEDMVHILTEPKNALIKQYIKLFEMDNVTLEFEKDALLELANLAIIRKTGARGLRSILEDIMLDIMFDLPKYKSKKIVITKDVVLKTEEPKVIKG</sequence>
<name>A0A2S9T6L0_9BACT</name>
<dbReference type="InterPro" id="IPR046425">
    <property type="entry name" value="ClpX_bact"/>
</dbReference>
<dbReference type="Pfam" id="PF10431">
    <property type="entry name" value="ClpB_D2-small"/>
    <property type="match status" value="1"/>
</dbReference>
<dbReference type="FunFam" id="3.40.50.300:FF:000005">
    <property type="entry name" value="ATP-dependent Clp protease ATP-binding subunit ClpX"/>
    <property type="match status" value="1"/>
</dbReference>
<evidence type="ECO:0000256" key="6">
    <source>
        <dbReference type="HAMAP-Rule" id="MF_00175"/>
    </source>
</evidence>
<evidence type="ECO:0000256" key="7">
    <source>
        <dbReference type="PROSITE-ProRule" id="PRU01250"/>
    </source>
</evidence>
<dbReference type="Gene3D" id="1.10.8.60">
    <property type="match status" value="1"/>
</dbReference>
<dbReference type="Pfam" id="PF07724">
    <property type="entry name" value="AAA_2"/>
    <property type="match status" value="1"/>
</dbReference>
<dbReference type="GO" id="GO:0051603">
    <property type="term" value="P:proteolysis involved in protein catabolic process"/>
    <property type="evidence" value="ECO:0007669"/>
    <property type="project" value="TreeGrafter"/>
</dbReference>
<evidence type="ECO:0000313" key="9">
    <source>
        <dbReference type="EMBL" id="PRM94429.1"/>
    </source>
</evidence>
<keyword evidence="9" id="KW-0378">Hydrolase</keyword>
<dbReference type="GO" id="GO:0008270">
    <property type="term" value="F:zinc ion binding"/>
    <property type="evidence" value="ECO:0007669"/>
    <property type="project" value="UniProtKB-UniRule"/>
</dbReference>
<dbReference type="NCBIfam" id="NF003745">
    <property type="entry name" value="PRK05342.1"/>
    <property type="match status" value="1"/>
</dbReference>
<dbReference type="GO" id="GO:0009376">
    <property type="term" value="C:HslUV protease complex"/>
    <property type="evidence" value="ECO:0007669"/>
    <property type="project" value="TreeGrafter"/>
</dbReference>
<dbReference type="InterPro" id="IPR038366">
    <property type="entry name" value="Znf_CppX_C4_sf"/>
</dbReference>
<dbReference type="PROSITE" id="PS51902">
    <property type="entry name" value="CLPX_ZB"/>
    <property type="match status" value="1"/>
</dbReference>
<feature type="binding site" evidence="6 7">
    <location>
        <position position="31"/>
    </location>
    <ligand>
        <name>Zn(2+)</name>
        <dbReference type="ChEBI" id="CHEBI:29105"/>
    </ligand>
</feature>
<evidence type="ECO:0000259" key="8">
    <source>
        <dbReference type="PROSITE" id="PS51902"/>
    </source>
</evidence>
<dbReference type="RefSeq" id="WP_105915338.1">
    <property type="nucleotide sequence ID" value="NZ_JAMXEK010000003.1"/>
</dbReference>
<dbReference type="SUPFAM" id="SSF57716">
    <property type="entry name" value="Glucocorticoid receptor-like (DNA-binding domain)"/>
    <property type="match status" value="1"/>
</dbReference>
<gene>
    <name evidence="6" type="primary">clpX</name>
    <name evidence="9" type="ORF">CJ673_05925</name>
</gene>
<dbReference type="InterPro" id="IPR059188">
    <property type="entry name" value="Znf_CLPX-like"/>
</dbReference>
<comment type="subunit">
    <text evidence="6">Component of the ClpX-ClpP complex. Forms a hexameric ring that, in the presence of ATP, binds to fourteen ClpP subunits assembled into a disk-like structure with a central cavity, resembling the structure of eukaryotic proteasomes.</text>
</comment>
<evidence type="ECO:0000256" key="4">
    <source>
        <dbReference type="ARBA" id="ARBA00022840"/>
    </source>
</evidence>
<keyword evidence="9" id="KW-0645">Protease</keyword>
<keyword evidence="2 6" id="KW-0547">Nucleotide-binding</keyword>
<dbReference type="GO" id="GO:0008233">
    <property type="term" value="F:peptidase activity"/>
    <property type="evidence" value="ECO:0007669"/>
    <property type="project" value="UniProtKB-KW"/>
</dbReference>
<evidence type="ECO:0000256" key="1">
    <source>
        <dbReference type="ARBA" id="ARBA00022723"/>
    </source>
</evidence>
<dbReference type="HAMAP" id="MF_00175">
    <property type="entry name" value="ClpX"/>
    <property type="match status" value="1"/>
</dbReference>
<dbReference type="NCBIfam" id="TIGR00382">
    <property type="entry name" value="clpX"/>
    <property type="match status" value="1"/>
</dbReference>
<dbReference type="Gene3D" id="6.20.220.10">
    <property type="entry name" value="ClpX chaperone, C4-type zinc finger domain"/>
    <property type="match status" value="1"/>
</dbReference>
<dbReference type="Proteomes" id="UP000238281">
    <property type="component" value="Unassembled WGS sequence"/>
</dbReference>
<dbReference type="STRING" id="28198.GCA_001572855_00105"/>
<dbReference type="SMART" id="SM00994">
    <property type="entry name" value="zf-C4_ClpX"/>
    <property type="match status" value="1"/>
</dbReference>
<evidence type="ECO:0000256" key="3">
    <source>
        <dbReference type="ARBA" id="ARBA00022833"/>
    </source>
</evidence>
<dbReference type="InterPro" id="IPR003593">
    <property type="entry name" value="AAA+_ATPase"/>
</dbReference>
<dbReference type="AlphaFoldDB" id="A0A2S9T6L0"/>
<protein>
    <recommendedName>
        <fullName evidence="6">ATP-dependent Clp protease ATP-binding subunit ClpX</fullName>
    </recommendedName>
</protein>
<keyword evidence="1 6" id="KW-0479">Metal-binding</keyword>
<evidence type="ECO:0000313" key="10">
    <source>
        <dbReference type="Proteomes" id="UP000238281"/>
    </source>
</evidence>
<accession>A0A2S9T6L0</accession>
<dbReference type="GO" id="GO:0016887">
    <property type="term" value="F:ATP hydrolysis activity"/>
    <property type="evidence" value="ECO:0007669"/>
    <property type="project" value="InterPro"/>
</dbReference>
<dbReference type="GO" id="GO:0051301">
    <property type="term" value="P:cell division"/>
    <property type="evidence" value="ECO:0007669"/>
    <property type="project" value="TreeGrafter"/>
</dbReference>
<dbReference type="InterPro" id="IPR050052">
    <property type="entry name" value="ATP-dep_Clp_protease_ClpX"/>
</dbReference>
<dbReference type="GO" id="GO:0051082">
    <property type="term" value="F:unfolded protein binding"/>
    <property type="evidence" value="ECO:0007669"/>
    <property type="project" value="UniProtKB-UniRule"/>
</dbReference>
<dbReference type="InterPro" id="IPR004487">
    <property type="entry name" value="Clp_protease_ATP-bd_su_ClpX"/>
</dbReference>
<dbReference type="InterPro" id="IPR003959">
    <property type="entry name" value="ATPase_AAA_core"/>
</dbReference>
<dbReference type="EMBL" id="NXGE01000003">
    <property type="protein sequence ID" value="PRM94429.1"/>
    <property type="molecule type" value="Genomic_DNA"/>
</dbReference>
<comment type="function">
    <text evidence="6">ATP-dependent specificity component of the Clp protease. It directs the protease to specific substrates. Can perform chaperone functions in the absence of ClpP.</text>
</comment>
<dbReference type="Pfam" id="PF06689">
    <property type="entry name" value="zf-C4_ClpX"/>
    <property type="match status" value="1"/>
</dbReference>
<feature type="binding site" evidence="6 7">
    <location>
        <position position="28"/>
    </location>
    <ligand>
        <name>Zn(2+)</name>
        <dbReference type="ChEBI" id="CHEBI:29105"/>
    </ligand>
</feature>
<dbReference type="InterPro" id="IPR010603">
    <property type="entry name" value="Znf_CppX_C4"/>
</dbReference>
<organism evidence="9 10">
    <name type="scientific">Aliarcobacter cryaerophilus</name>
    <dbReference type="NCBI Taxonomy" id="28198"/>
    <lineage>
        <taxon>Bacteria</taxon>
        <taxon>Pseudomonadati</taxon>
        <taxon>Campylobacterota</taxon>
        <taxon>Epsilonproteobacteria</taxon>
        <taxon>Campylobacterales</taxon>
        <taxon>Arcobacteraceae</taxon>
        <taxon>Aliarcobacter</taxon>
    </lineage>
</organism>
<dbReference type="SMART" id="SM01086">
    <property type="entry name" value="ClpB_D2-small"/>
    <property type="match status" value="1"/>
</dbReference>
<feature type="binding site" evidence="6">
    <location>
        <begin position="117"/>
        <end position="124"/>
    </location>
    <ligand>
        <name>ATP</name>
        <dbReference type="ChEBI" id="CHEBI:30616"/>
    </ligand>
</feature>
<dbReference type="PANTHER" id="PTHR48102:SF7">
    <property type="entry name" value="ATP-DEPENDENT CLP PROTEASE ATP-BINDING SUBUNIT CLPX-LIKE, MITOCHONDRIAL"/>
    <property type="match status" value="1"/>
</dbReference>
<keyword evidence="3 6" id="KW-0862">Zinc</keyword>
<evidence type="ECO:0000256" key="5">
    <source>
        <dbReference type="ARBA" id="ARBA00023186"/>
    </source>
</evidence>
<dbReference type="FunFam" id="1.10.8.60:FF:000002">
    <property type="entry name" value="ATP-dependent Clp protease ATP-binding subunit ClpX"/>
    <property type="match status" value="1"/>
</dbReference>
<dbReference type="GO" id="GO:0046983">
    <property type="term" value="F:protein dimerization activity"/>
    <property type="evidence" value="ECO:0007669"/>
    <property type="project" value="UniProtKB-UniRule"/>
</dbReference>
<dbReference type="GO" id="GO:0140662">
    <property type="term" value="F:ATP-dependent protein folding chaperone"/>
    <property type="evidence" value="ECO:0007669"/>
    <property type="project" value="InterPro"/>
</dbReference>
<dbReference type="InterPro" id="IPR019489">
    <property type="entry name" value="Clp_ATPase_C"/>
</dbReference>
<dbReference type="InterPro" id="IPR027417">
    <property type="entry name" value="P-loop_NTPase"/>
</dbReference>
<proteinExistence type="inferred from homology"/>
<feature type="binding site" evidence="6 7">
    <location>
        <position position="9"/>
    </location>
    <ligand>
        <name>Zn(2+)</name>
        <dbReference type="ChEBI" id="CHEBI:29105"/>
    </ligand>
</feature>
<keyword evidence="4 6" id="KW-0067">ATP-binding</keyword>
<feature type="binding site" evidence="6 7">
    <location>
        <position position="6"/>
    </location>
    <ligand>
        <name>Zn(2+)</name>
        <dbReference type="ChEBI" id="CHEBI:29105"/>
    </ligand>
</feature>